<reference evidence="2 3" key="1">
    <citation type="journal article" date="2016" name="Mol. Biol. Evol.">
        <title>Comparative Genomics of Early-Diverging Mushroom-Forming Fungi Provides Insights into the Origins of Lignocellulose Decay Capabilities.</title>
        <authorList>
            <person name="Nagy L.G."/>
            <person name="Riley R."/>
            <person name="Tritt A."/>
            <person name="Adam C."/>
            <person name="Daum C."/>
            <person name="Floudas D."/>
            <person name="Sun H."/>
            <person name="Yadav J.S."/>
            <person name="Pangilinan J."/>
            <person name="Larsson K.H."/>
            <person name="Matsuura K."/>
            <person name="Barry K."/>
            <person name="Labutti K."/>
            <person name="Kuo R."/>
            <person name="Ohm R.A."/>
            <person name="Bhattacharya S.S."/>
            <person name="Shirouzu T."/>
            <person name="Yoshinaga Y."/>
            <person name="Martin F.M."/>
            <person name="Grigoriev I.V."/>
            <person name="Hibbett D.S."/>
        </authorList>
    </citation>
    <scope>NUCLEOTIDE SEQUENCE [LARGE SCALE GENOMIC DNA]</scope>
    <source>
        <strain evidence="2 3">HHB12029</strain>
    </source>
</reference>
<evidence type="ECO:0000256" key="1">
    <source>
        <dbReference type="SAM" id="MobiDB-lite"/>
    </source>
</evidence>
<dbReference type="InterPro" id="IPR011990">
    <property type="entry name" value="TPR-like_helical_dom_sf"/>
</dbReference>
<dbReference type="SUPFAM" id="SSF48452">
    <property type="entry name" value="TPR-like"/>
    <property type="match status" value="1"/>
</dbReference>
<feature type="region of interest" description="Disordered" evidence="1">
    <location>
        <begin position="99"/>
        <end position="165"/>
    </location>
</feature>
<organism evidence="2 3">
    <name type="scientific">Exidia glandulosa HHB12029</name>
    <dbReference type="NCBI Taxonomy" id="1314781"/>
    <lineage>
        <taxon>Eukaryota</taxon>
        <taxon>Fungi</taxon>
        <taxon>Dikarya</taxon>
        <taxon>Basidiomycota</taxon>
        <taxon>Agaricomycotina</taxon>
        <taxon>Agaricomycetes</taxon>
        <taxon>Auriculariales</taxon>
        <taxon>Exidiaceae</taxon>
        <taxon>Exidia</taxon>
    </lineage>
</organism>
<proteinExistence type="predicted"/>
<dbReference type="OrthoDB" id="2017974at2759"/>
<feature type="compositionally biased region" description="Basic and acidic residues" evidence="1">
    <location>
        <begin position="99"/>
        <end position="138"/>
    </location>
</feature>
<accession>A0A166MJW3</accession>
<dbReference type="AlphaFoldDB" id="A0A166MJW3"/>
<keyword evidence="3" id="KW-1185">Reference proteome</keyword>
<protein>
    <submittedName>
        <fullName evidence="2">Uncharacterized protein</fullName>
    </submittedName>
</protein>
<dbReference type="STRING" id="1314781.A0A166MJW3"/>
<evidence type="ECO:0000313" key="3">
    <source>
        <dbReference type="Proteomes" id="UP000077266"/>
    </source>
</evidence>
<dbReference type="EMBL" id="KV427119">
    <property type="protein sequence ID" value="KZV78113.1"/>
    <property type="molecule type" value="Genomic_DNA"/>
</dbReference>
<dbReference type="InParanoid" id="A0A166MJW3"/>
<gene>
    <name evidence="2" type="ORF">EXIGLDRAFT_790014</name>
</gene>
<sequence>MTTLHPFLTARESVLALVGPAVTSKRLHPEALTDDLFVVLHGMLFTHIRLDYFNIVLARFLEKLQLDSIEEREWIMMGITNLAAVLDYGRSSGVLRKTDAFGEKKEKETDKPRSGVKRKSEAAPVASKEEDLSRRMEIDEPEKQEEPPLDIPSKAMMDETHGNDDLPISFSLAMRLTFSSRRLRHRPCALPREAAARLN</sequence>
<dbReference type="Proteomes" id="UP000077266">
    <property type="component" value="Unassembled WGS sequence"/>
</dbReference>
<name>A0A166MJW3_EXIGL</name>
<evidence type="ECO:0000313" key="2">
    <source>
        <dbReference type="EMBL" id="KZV78113.1"/>
    </source>
</evidence>